<proteinExistence type="predicted"/>
<reference evidence="2 3" key="1">
    <citation type="submission" date="2015-04" db="EMBL/GenBank/DDBJ databases">
        <authorList>
            <consortium name="Pathogen Informatics"/>
        </authorList>
    </citation>
    <scope>NUCLEOTIDE SEQUENCE [LARGE SCALE GENOMIC DNA]</scope>
    <source>
        <strain evidence="2 3">SGS1</strain>
    </source>
</reference>
<accession>A0A1J1H862</accession>
<dbReference type="Proteomes" id="UP000220158">
    <property type="component" value="Chromosome 8"/>
</dbReference>
<dbReference type="GeneID" id="39735891"/>
<dbReference type="OMA" id="KDEYYTH"/>
<dbReference type="OrthoDB" id="372430at2759"/>
<dbReference type="VEuPathDB" id="PlasmoDB:PRELSG_0821500"/>
<dbReference type="AlphaFoldDB" id="A0A1J1H862"/>
<name>A0A1J1H862_PLARL</name>
<keyword evidence="1" id="KW-0472">Membrane</keyword>
<keyword evidence="1" id="KW-0812">Transmembrane</keyword>
<evidence type="ECO:0000256" key="1">
    <source>
        <dbReference type="SAM" id="Phobius"/>
    </source>
</evidence>
<dbReference type="KEGG" id="prel:PRELSG_0821500"/>
<protein>
    <submittedName>
        <fullName evidence="2">Uncharacterized protein</fullName>
    </submittedName>
</protein>
<keyword evidence="3" id="KW-1185">Reference proteome</keyword>
<gene>
    <name evidence="2" type="ORF">PRELSG_0821500</name>
</gene>
<sequence length="364" mass="44614">MLENLCINLMNELFLAKHNFLIFIILNNLHKNGTSNKRVKKKKITVNEKNELIDYTYFNIIKKDYYLKFSIIKEKHIKRKRKIRMIFKKLRKTIINMNKNYNRYKKNYFNIINEPNYNEFFQKNILLLHSFESNFIFNKIYCRIINKINCMNKKKSVKIFKKKFLCNKLEDRSNFTHICNRKEYLKYLNRNLHKYIYKDIYNFLPNYNFEKESNLIKKKKNCVFSEEKVNRILKKKKEIVKKVCIKNKTYILSSKKLKKRYIEFFEKFHSFLDNLKVDKKDETKQLIADYKVLKTLLYLKNSSISKKLDNNSLIKSKNYKIYEAISMISYLKKGLYILKMDIIYIYIFFCSYINNIFAKLKKIY</sequence>
<evidence type="ECO:0000313" key="2">
    <source>
        <dbReference type="EMBL" id="CRG99789.1"/>
    </source>
</evidence>
<feature type="transmembrane region" description="Helical" evidence="1">
    <location>
        <begin position="336"/>
        <end position="357"/>
    </location>
</feature>
<keyword evidence="1" id="KW-1133">Transmembrane helix</keyword>
<dbReference type="EMBL" id="LN835303">
    <property type="protein sequence ID" value="CRG99789.1"/>
    <property type="molecule type" value="Genomic_DNA"/>
</dbReference>
<dbReference type="RefSeq" id="XP_028532794.1">
    <property type="nucleotide sequence ID" value="XM_028676290.1"/>
</dbReference>
<evidence type="ECO:0000313" key="3">
    <source>
        <dbReference type="Proteomes" id="UP000220158"/>
    </source>
</evidence>
<organism evidence="2 3">
    <name type="scientific">Plasmodium relictum</name>
    <dbReference type="NCBI Taxonomy" id="85471"/>
    <lineage>
        <taxon>Eukaryota</taxon>
        <taxon>Sar</taxon>
        <taxon>Alveolata</taxon>
        <taxon>Apicomplexa</taxon>
        <taxon>Aconoidasida</taxon>
        <taxon>Haemosporida</taxon>
        <taxon>Plasmodiidae</taxon>
        <taxon>Plasmodium</taxon>
        <taxon>Plasmodium (Haemamoeba)</taxon>
    </lineage>
</organism>